<dbReference type="Proteomes" id="UP000658127">
    <property type="component" value="Unassembled WGS sequence"/>
</dbReference>
<organism evidence="2 3">
    <name type="scientific">Nocardia rhizosphaerihabitans</name>
    <dbReference type="NCBI Taxonomy" id="1691570"/>
    <lineage>
        <taxon>Bacteria</taxon>
        <taxon>Bacillati</taxon>
        <taxon>Actinomycetota</taxon>
        <taxon>Actinomycetes</taxon>
        <taxon>Mycobacteriales</taxon>
        <taxon>Nocardiaceae</taxon>
        <taxon>Nocardia</taxon>
    </lineage>
</organism>
<accession>A0ABQ2KKP2</accession>
<feature type="compositionally biased region" description="Gly residues" evidence="1">
    <location>
        <begin position="493"/>
        <end position="508"/>
    </location>
</feature>
<feature type="region of interest" description="Disordered" evidence="1">
    <location>
        <begin position="485"/>
        <end position="509"/>
    </location>
</feature>
<protein>
    <submittedName>
        <fullName evidence="2">Uncharacterized protein</fullName>
    </submittedName>
</protein>
<evidence type="ECO:0000313" key="3">
    <source>
        <dbReference type="Proteomes" id="UP000658127"/>
    </source>
</evidence>
<keyword evidence="3" id="KW-1185">Reference proteome</keyword>
<feature type="region of interest" description="Disordered" evidence="1">
    <location>
        <begin position="550"/>
        <end position="570"/>
    </location>
</feature>
<name>A0ABQ2KKP2_9NOCA</name>
<feature type="region of interest" description="Disordered" evidence="1">
    <location>
        <begin position="335"/>
        <end position="376"/>
    </location>
</feature>
<reference evidence="3" key="1">
    <citation type="journal article" date="2019" name="Int. J. Syst. Evol. Microbiol.">
        <title>The Global Catalogue of Microorganisms (GCM) 10K type strain sequencing project: providing services to taxonomists for standard genome sequencing and annotation.</title>
        <authorList>
            <consortium name="The Broad Institute Genomics Platform"/>
            <consortium name="The Broad Institute Genome Sequencing Center for Infectious Disease"/>
            <person name="Wu L."/>
            <person name="Ma J."/>
        </authorList>
    </citation>
    <scope>NUCLEOTIDE SEQUENCE [LARGE SCALE GENOMIC DNA]</scope>
    <source>
        <strain evidence="3">CGMCC 4.7329</strain>
    </source>
</reference>
<evidence type="ECO:0000256" key="1">
    <source>
        <dbReference type="SAM" id="MobiDB-lite"/>
    </source>
</evidence>
<evidence type="ECO:0000313" key="2">
    <source>
        <dbReference type="EMBL" id="GGN85911.1"/>
    </source>
</evidence>
<comment type="caution">
    <text evidence="2">The sequence shown here is derived from an EMBL/GenBank/DDBJ whole genome shotgun (WGS) entry which is preliminary data.</text>
</comment>
<proteinExistence type="predicted"/>
<gene>
    <name evidence="2" type="ORF">GCM10011610_40660</name>
</gene>
<dbReference type="RefSeq" id="WP_189030523.1">
    <property type="nucleotide sequence ID" value="NZ_BMNE01000004.1"/>
</dbReference>
<feature type="compositionally biased region" description="Gly residues" evidence="1">
    <location>
        <begin position="351"/>
        <end position="373"/>
    </location>
</feature>
<sequence>MGETPNPWSGLRSESLSGALELQPKVIEGLVNEAIEVRIRVNSVKAELAKVDNLKAFAAVVPSAAALADRFSAKGRDLKSILDDHTKILDDMGDTFLAAGKAYSDSDTGGKADFTALRGRINADKGKTESLGQRPQAFGRCMDITVLKKDGGGVPDSLLMPKGLKFDPMIVNAEDPTQFTYAQYQTIIASMASPDMSVTVAQAATDWTWLAGRLKEKFDELSNAMIATESSWRSPGNAGGADRARQAITAYGTGNKDLVDGMKALGTALQYVSDWVYATRTSLQAVSATEVPLMVPESVRAWETRKELTHQQGYANAMKNTYVLGVDHTADVIALLPDPIPPTTGSQPTGNGTGTGTGTGSGSGSGSGSGAGASGLSSGFQNGMSALTSAAQTAAQQAASDAAKAAARTAAEQAAKAAEDAAKQAQSAASSGLEQAASALTSGMEQASSAAQSALDQASSAAEQSALSSVPGLAGLNSALEEQAKKMTSAAKSGGGGGGAGGGAGGGLPAQNLQNASSLFPRAAVTATGLEGMASRAGIAGGAGSPMGGMPMAPMGGAGAGAGGQQKEHKRADYLDSVEHLEEAIGAAPIVARPVIEQ</sequence>
<dbReference type="EMBL" id="BMNE01000004">
    <property type="protein sequence ID" value="GGN85911.1"/>
    <property type="molecule type" value="Genomic_DNA"/>
</dbReference>